<gene>
    <name evidence="1" type="ORF">EAH78_18310</name>
</gene>
<sequence>MIFEVVTLAEVKAYLKVSSIADDVTLEMIRVGCIGTAEQATNRTLNEREITVSAPLCLSQRLAPAPFFVDGIVTVKMLTETGTADIPSSAWIAEPVHQQCQLTLLAVTEQPNQHIRDPLQVTLNAGYKTVGDVPADIRLAILDLCAVEFSRRGGCDCGAGVEEAALKQLRKHRISRVF</sequence>
<name>A0A502HNI3_9PSED</name>
<comment type="caution">
    <text evidence="1">The sequence shown here is derived from an EMBL/GenBank/DDBJ whole genome shotgun (WGS) entry which is preliminary data.</text>
</comment>
<protein>
    <recommendedName>
        <fullName evidence="3">Phage gp6-like head-tail connector protein</fullName>
    </recommendedName>
</protein>
<organism evidence="1 2">
    <name type="scientific">Pseudomonas arsenicoxydans</name>
    <dbReference type="NCBI Taxonomy" id="702115"/>
    <lineage>
        <taxon>Bacteria</taxon>
        <taxon>Pseudomonadati</taxon>
        <taxon>Pseudomonadota</taxon>
        <taxon>Gammaproteobacteria</taxon>
        <taxon>Pseudomonadales</taxon>
        <taxon>Pseudomonadaceae</taxon>
        <taxon>Pseudomonas</taxon>
    </lineage>
</organism>
<evidence type="ECO:0000313" key="1">
    <source>
        <dbReference type="EMBL" id="TPG76317.1"/>
    </source>
</evidence>
<dbReference type="Proteomes" id="UP000317933">
    <property type="component" value="Unassembled WGS sequence"/>
</dbReference>
<accession>A0A502HNI3</accession>
<reference evidence="1 2" key="1">
    <citation type="journal article" date="2019" name="Environ. Microbiol.">
        <title>Species interactions and distinct microbial communities in high Arctic permafrost affected cryosols are associated with the CH4 and CO2 gas fluxes.</title>
        <authorList>
            <person name="Altshuler I."/>
            <person name="Hamel J."/>
            <person name="Turney S."/>
            <person name="Magnuson E."/>
            <person name="Levesque R."/>
            <person name="Greer C."/>
            <person name="Whyte L.G."/>
        </authorList>
    </citation>
    <scope>NUCLEOTIDE SEQUENCE [LARGE SCALE GENOMIC DNA]</scope>
    <source>
        <strain evidence="1 2">E3</strain>
    </source>
</reference>
<dbReference type="RefSeq" id="WP_140668756.1">
    <property type="nucleotide sequence ID" value="NZ_RCZE01000008.1"/>
</dbReference>
<dbReference type="EMBL" id="RCZE01000008">
    <property type="protein sequence ID" value="TPG76317.1"/>
    <property type="molecule type" value="Genomic_DNA"/>
</dbReference>
<evidence type="ECO:0008006" key="3">
    <source>
        <dbReference type="Google" id="ProtNLM"/>
    </source>
</evidence>
<dbReference type="AlphaFoldDB" id="A0A502HNI3"/>
<proteinExistence type="predicted"/>
<evidence type="ECO:0000313" key="2">
    <source>
        <dbReference type="Proteomes" id="UP000317933"/>
    </source>
</evidence>
<dbReference type="Gene3D" id="1.10.3230.30">
    <property type="entry name" value="Phage gp6-like head-tail connector protein"/>
    <property type="match status" value="1"/>
</dbReference>